<accession>A0A2H3B8Z0</accession>
<keyword evidence="2" id="KW-1185">Reference proteome</keyword>
<evidence type="ECO:0000313" key="1">
    <source>
        <dbReference type="EMBL" id="PBK65344.1"/>
    </source>
</evidence>
<evidence type="ECO:0000313" key="2">
    <source>
        <dbReference type="Proteomes" id="UP000218334"/>
    </source>
</evidence>
<proteinExistence type="predicted"/>
<gene>
    <name evidence="1" type="ORF">ARMSODRAFT_917744</name>
</gene>
<dbReference type="EMBL" id="KZ293446">
    <property type="protein sequence ID" value="PBK65344.1"/>
    <property type="molecule type" value="Genomic_DNA"/>
</dbReference>
<dbReference type="AlphaFoldDB" id="A0A2H3B8Z0"/>
<name>A0A2H3B8Z0_9AGAR</name>
<protein>
    <submittedName>
        <fullName evidence="1">Uncharacterized protein</fullName>
    </submittedName>
</protein>
<organism evidence="1 2">
    <name type="scientific">Armillaria solidipes</name>
    <dbReference type="NCBI Taxonomy" id="1076256"/>
    <lineage>
        <taxon>Eukaryota</taxon>
        <taxon>Fungi</taxon>
        <taxon>Dikarya</taxon>
        <taxon>Basidiomycota</taxon>
        <taxon>Agaricomycotina</taxon>
        <taxon>Agaricomycetes</taxon>
        <taxon>Agaricomycetidae</taxon>
        <taxon>Agaricales</taxon>
        <taxon>Marasmiineae</taxon>
        <taxon>Physalacriaceae</taxon>
        <taxon>Armillaria</taxon>
    </lineage>
</organism>
<reference evidence="2" key="1">
    <citation type="journal article" date="2017" name="Nat. Ecol. Evol.">
        <title>Genome expansion and lineage-specific genetic innovations in the forest pathogenic fungi Armillaria.</title>
        <authorList>
            <person name="Sipos G."/>
            <person name="Prasanna A.N."/>
            <person name="Walter M.C."/>
            <person name="O'Connor E."/>
            <person name="Balint B."/>
            <person name="Krizsan K."/>
            <person name="Kiss B."/>
            <person name="Hess J."/>
            <person name="Varga T."/>
            <person name="Slot J."/>
            <person name="Riley R."/>
            <person name="Boka B."/>
            <person name="Rigling D."/>
            <person name="Barry K."/>
            <person name="Lee J."/>
            <person name="Mihaltcheva S."/>
            <person name="LaButti K."/>
            <person name="Lipzen A."/>
            <person name="Waldron R."/>
            <person name="Moloney N.M."/>
            <person name="Sperisen C."/>
            <person name="Kredics L."/>
            <person name="Vagvoelgyi C."/>
            <person name="Patrignani A."/>
            <person name="Fitzpatrick D."/>
            <person name="Nagy I."/>
            <person name="Doyle S."/>
            <person name="Anderson J.B."/>
            <person name="Grigoriev I.V."/>
            <person name="Gueldener U."/>
            <person name="Muensterkoetter M."/>
            <person name="Nagy L.G."/>
        </authorList>
    </citation>
    <scope>NUCLEOTIDE SEQUENCE [LARGE SCALE GENOMIC DNA]</scope>
    <source>
        <strain evidence="2">28-4</strain>
    </source>
</reference>
<sequence>MRQHARISSNHARPSRVKSHLLLYTHFIMTHPVPVPKIGRSVLPTILSSLDGALYCLSLPILRRSTTSFVSSSFTFGPDSKPIPIHEYDIVLKRLLRIIGALAIPPWRTFDDLEGVLSLAEAWEARAALDILRASITSPVFLREPLRVYAIAITVRSEEEAEFASKYTPALSLHDKKNQETSHRISMRSLVKWRDEFWERM</sequence>
<dbReference type="Proteomes" id="UP000218334">
    <property type="component" value="Unassembled WGS sequence"/>
</dbReference>
<dbReference type="STRING" id="1076256.A0A2H3B8Z0"/>